<dbReference type="Pfam" id="PF00873">
    <property type="entry name" value="ACR_tran"/>
    <property type="match status" value="1"/>
</dbReference>
<dbReference type="Gene3D" id="3.30.70.1430">
    <property type="entry name" value="Multidrug efflux transporter AcrB pore domain"/>
    <property type="match status" value="2"/>
</dbReference>
<dbReference type="GO" id="GO:0005886">
    <property type="term" value="C:plasma membrane"/>
    <property type="evidence" value="ECO:0007669"/>
    <property type="project" value="TreeGrafter"/>
</dbReference>
<dbReference type="SUPFAM" id="SSF82866">
    <property type="entry name" value="Multidrug efflux transporter AcrB transmembrane domain"/>
    <property type="match status" value="2"/>
</dbReference>
<dbReference type="Gene3D" id="3.30.70.1320">
    <property type="entry name" value="Multidrug efflux transporter AcrB pore domain like"/>
    <property type="match status" value="1"/>
</dbReference>
<sequence>MWIVKLALRRPYTFVVAALLILVLGALSARRARTDIFPEVDLPVVTVIWTYRGMDTTEFEKRVTTYSEYAISSNVNNIRRMESQTVNGVSVIRIHFHPGSDVNAAVAQVTAVSQAIRQVMPPGIQPPIILRFNASSVPVLQLAMSSPTMAESDIYNYGLYILRQQLSTIPGITLPTPYGGVERQIQVDLNPELMRARGVSAKDVSDAMNAYNLAAPTGTAKIGDQQYPVTLNNTPLAADAFNAIPIKTIGGTTIYVRDVAQVRDGFQSQTTVVRRDGTRGVLITLLKNGDASTLDLVKAVKAALPTIQAAAPPDLQIEMLFDQSLFVEAAVDGVIHESVIAAGLTALMILVFLGSWRSTLIVAVSIPLSILASIAMLYSLGYTLNVMTLGGLALAVGILVDDATVEVENVHRNLGENKPLLTAILDGASQIAVPTFVATLTIGIVFVAVTFLDGVAKYLFTPLALAVVFALGTSYFLSRTLVPTMIRYLLASESHHTPNTIFGRAHNAFEGAFERFRNAYTRLLAWNLRHRRTVLGLFILIVLGSVSLIPRVGEDFFPTVDAGQFRLHVRAPAGTRLEQTERYFTQVEDEIRATLGDDARLIIDNIGLPNRSYSMAFGDSATTGVSDGEILVSLKDDRRKGTPAYMVELRERLAAKFPQLTFYFQSADIVSQILNFGLPAPIDVQVGGYDGKKNLEIAQQIVGRLKQIPGVVDVHLHQVTAVPTLHLEVDQTRASQLGLSQQEVANQVFVSLSGSQQVQPNYWVDPQSGISYPVETRVPPHAVDSVAAVESLPVPTRDRPDQPQLLTNLAKIDRKSTAEVTNHVNVQPVYDVYANVQNRDLGSVAREVQKVVDEFRGQQSPGNTIEIRGQAESMQSAFARLGLGLVFAAVIVYLLLVVNFQSWTDPAIILSVLPGALAGVVVGLLATKTTFSVPGLMGAIMAIGVATANSILLVTFANDRRKEGADALTAALDAGRTRMRPVLMTALAMVLGMLPMSLGLGQGGEQNAPLARAVIGGLLVATLTTLMVVPVVYSLLRAKTAPKATVEPELM</sequence>
<keyword evidence="1" id="KW-0472">Membrane</keyword>
<feature type="transmembrane region" description="Helical" evidence="1">
    <location>
        <begin position="360"/>
        <end position="380"/>
    </location>
</feature>
<dbReference type="Gene3D" id="3.30.70.1440">
    <property type="entry name" value="Multidrug efflux transporter AcrB pore domain"/>
    <property type="match status" value="1"/>
</dbReference>
<dbReference type="GO" id="GO:0042910">
    <property type="term" value="F:xenobiotic transmembrane transporter activity"/>
    <property type="evidence" value="ECO:0007669"/>
    <property type="project" value="TreeGrafter"/>
</dbReference>
<dbReference type="Gene3D" id="3.30.2090.10">
    <property type="entry name" value="Multidrug efflux transporter AcrB TolC docking domain, DN and DC subdomains"/>
    <property type="match status" value="2"/>
</dbReference>
<keyword evidence="1" id="KW-1133">Transmembrane helix</keyword>
<dbReference type="EMBL" id="CP042425">
    <property type="protein sequence ID" value="QEL16234.1"/>
    <property type="molecule type" value="Genomic_DNA"/>
</dbReference>
<dbReference type="OrthoDB" id="9757876at2"/>
<accession>A0A5C1AGJ4</accession>
<proteinExistence type="predicted"/>
<feature type="transmembrane region" description="Helical" evidence="1">
    <location>
        <begin position="982"/>
        <end position="1001"/>
    </location>
</feature>
<dbReference type="SUPFAM" id="SSF82693">
    <property type="entry name" value="Multidrug efflux transporter AcrB pore domain, PN1, PN2, PC1 and PC2 subdomains"/>
    <property type="match status" value="2"/>
</dbReference>
<reference evidence="3" key="1">
    <citation type="submission" date="2019-08" db="EMBL/GenBank/DDBJ databases">
        <title>Limnoglobus roseus gen. nov., sp. nov., a novel freshwater planctomycete with a giant genome from the family Gemmataceae.</title>
        <authorList>
            <person name="Kulichevskaya I.S."/>
            <person name="Naumoff D.G."/>
            <person name="Miroshnikov K."/>
            <person name="Ivanova A."/>
            <person name="Philippov D.A."/>
            <person name="Hakobyan A."/>
            <person name="Rijpstra I.C."/>
            <person name="Sinninghe Damste J.S."/>
            <person name="Liesack W."/>
            <person name="Dedysh S.N."/>
        </authorList>
    </citation>
    <scope>NUCLEOTIDE SEQUENCE [LARGE SCALE GENOMIC DNA]</scope>
    <source>
        <strain evidence="3">PX52</strain>
    </source>
</reference>
<feature type="transmembrane region" description="Helical" evidence="1">
    <location>
        <begin position="907"/>
        <end position="927"/>
    </location>
</feature>
<keyword evidence="3" id="KW-1185">Reference proteome</keyword>
<dbReference type="PANTHER" id="PTHR32063:SF8">
    <property type="entry name" value="CATION EFFLUX PROTEIN"/>
    <property type="match status" value="1"/>
</dbReference>
<feature type="transmembrane region" description="Helical" evidence="1">
    <location>
        <begin position="1013"/>
        <end position="1036"/>
    </location>
</feature>
<dbReference type="Gene3D" id="1.20.1640.10">
    <property type="entry name" value="Multidrug efflux transporter AcrB transmembrane domain"/>
    <property type="match status" value="2"/>
</dbReference>
<dbReference type="InterPro" id="IPR027463">
    <property type="entry name" value="AcrB_DN_DC_subdom"/>
</dbReference>
<evidence type="ECO:0000256" key="1">
    <source>
        <dbReference type="SAM" id="Phobius"/>
    </source>
</evidence>
<feature type="transmembrane region" description="Helical" evidence="1">
    <location>
        <begin position="933"/>
        <end position="954"/>
    </location>
</feature>
<evidence type="ECO:0000313" key="2">
    <source>
        <dbReference type="EMBL" id="QEL16234.1"/>
    </source>
</evidence>
<dbReference type="PRINTS" id="PR00702">
    <property type="entry name" value="ACRIFLAVINRP"/>
</dbReference>
<dbReference type="RefSeq" id="WP_149110991.1">
    <property type="nucleotide sequence ID" value="NZ_CP042425.1"/>
</dbReference>
<feature type="transmembrane region" description="Helical" evidence="1">
    <location>
        <begin position="334"/>
        <end position="353"/>
    </location>
</feature>
<feature type="transmembrane region" description="Helical" evidence="1">
    <location>
        <begin position="428"/>
        <end position="452"/>
    </location>
</feature>
<dbReference type="AlphaFoldDB" id="A0A5C1AGJ4"/>
<feature type="transmembrane region" description="Helical" evidence="1">
    <location>
        <begin position="877"/>
        <end position="900"/>
    </location>
</feature>
<feature type="transmembrane region" description="Helical" evidence="1">
    <location>
        <begin position="458"/>
        <end position="477"/>
    </location>
</feature>
<dbReference type="PANTHER" id="PTHR32063">
    <property type="match status" value="1"/>
</dbReference>
<dbReference type="SUPFAM" id="SSF82714">
    <property type="entry name" value="Multidrug efflux transporter AcrB TolC docking domain, DN and DC subdomains"/>
    <property type="match status" value="2"/>
</dbReference>
<organism evidence="2 3">
    <name type="scientific">Limnoglobus roseus</name>
    <dbReference type="NCBI Taxonomy" id="2598579"/>
    <lineage>
        <taxon>Bacteria</taxon>
        <taxon>Pseudomonadati</taxon>
        <taxon>Planctomycetota</taxon>
        <taxon>Planctomycetia</taxon>
        <taxon>Gemmatales</taxon>
        <taxon>Gemmataceae</taxon>
        <taxon>Limnoglobus</taxon>
    </lineage>
</organism>
<dbReference type="Proteomes" id="UP000324974">
    <property type="component" value="Chromosome"/>
</dbReference>
<keyword evidence="1" id="KW-0812">Transmembrane</keyword>
<dbReference type="InterPro" id="IPR001036">
    <property type="entry name" value="Acrflvin-R"/>
</dbReference>
<evidence type="ECO:0000313" key="3">
    <source>
        <dbReference type="Proteomes" id="UP000324974"/>
    </source>
</evidence>
<dbReference type="KEGG" id="lrs:PX52LOC_03174"/>
<protein>
    <submittedName>
        <fullName evidence="2">AcrB/AcrD/AcrF family protein</fullName>
    </submittedName>
</protein>
<gene>
    <name evidence="2" type="ORF">PX52LOC_03174</name>
</gene>
<name>A0A5C1AGJ4_9BACT</name>